<dbReference type="GO" id="GO:0004984">
    <property type="term" value="F:olfactory receptor activity"/>
    <property type="evidence" value="ECO:0007669"/>
    <property type="project" value="InterPro"/>
</dbReference>
<evidence type="ECO:0000256" key="9">
    <source>
        <dbReference type="ARBA" id="ARBA00023224"/>
    </source>
</evidence>
<keyword evidence="5 10" id="KW-0552">Olfaction</keyword>
<feature type="transmembrane region" description="Helical" evidence="10">
    <location>
        <begin position="319"/>
        <end position="341"/>
    </location>
</feature>
<evidence type="ECO:0000256" key="6">
    <source>
        <dbReference type="ARBA" id="ARBA00022989"/>
    </source>
</evidence>
<comment type="similarity">
    <text evidence="10">Belongs to the insect chemoreceptor superfamily. Heteromeric odorant receptor channel (TC 1.A.69) family.</text>
</comment>
<evidence type="ECO:0000256" key="2">
    <source>
        <dbReference type="ARBA" id="ARBA00022475"/>
    </source>
</evidence>
<name>A0A1W6L1E9_CEPCN</name>
<dbReference type="GO" id="GO:0007165">
    <property type="term" value="P:signal transduction"/>
    <property type="evidence" value="ECO:0007669"/>
    <property type="project" value="UniProtKB-KW"/>
</dbReference>
<dbReference type="AlphaFoldDB" id="A0A1W6L1E9"/>
<keyword evidence="4 10" id="KW-0812">Transmembrane</keyword>
<keyword evidence="9 10" id="KW-0807">Transducer</keyword>
<proteinExistence type="evidence at transcript level"/>
<protein>
    <recommendedName>
        <fullName evidence="10">Odorant receptor</fullName>
    </recommendedName>
</protein>
<keyword evidence="6 10" id="KW-1133">Transmembrane helix</keyword>
<keyword evidence="8 10" id="KW-0675">Receptor</keyword>
<feature type="transmembrane region" description="Helical" evidence="10">
    <location>
        <begin position="148"/>
        <end position="170"/>
    </location>
</feature>
<dbReference type="InterPro" id="IPR004117">
    <property type="entry name" value="7tm6_olfct_rcpt"/>
</dbReference>
<sequence length="421" mass="48171">MVGIESCKRILSTEDKVQTEQNKNYKSDIEYALKLNRWLLNPISIWPLSSHVSTLTKIQFKFIRTCCWVFLAFLIIPTRLHTIFAKTDRAVKLKMIGPLGFCVMVIVKYFVFVVRAKNIKICVDHVVVDWRNVNTTEDREIMIDSARIARLFTAASALFMYGGGVFYTSVLPLTASKSLSNDNVTIRVLHPFYFFTYDPQTTPMYELVFLVHTLSDVVMYSTTSGVCSLAVVFAMHVDGQCQVLMRLLNDFVDGNREKSSTLHQRLANVVVRHLRILRLISTMENIFNEIFLVEVVGCTFILCFLGYYCMTDLTESETFGLIAYFLLLISLTFNVFAFCYIGELITSQCMRIGQAAYLTEWYRLGGKNASNLIILIIISNRPVLLTAGSMMILSYNSFIQVSMKNNVIIFWLFPDTFQSEI</sequence>
<keyword evidence="7 10" id="KW-0472">Membrane</keyword>
<evidence type="ECO:0000256" key="3">
    <source>
        <dbReference type="ARBA" id="ARBA00022606"/>
    </source>
</evidence>
<evidence type="ECO:0000256" key="1">
    <source>
        <dbReference type="ARBA" id="ARBA00004651"/>
    </source>
</evidence>
<feature type="transmembrane region" description="Helical" evidence="10">
    <location>
        <begin position="217"/>
        <end position="237"/>
    </location>
</feature>
<dbReference type="Pfam" id="PF02949">
    <property type="entry name" value="7tm_6"/>
    <property type="match status" value="1"/>
</dbReference>
<dbReference type="PANTHER" id="PTHR21137">
    <property type="entry name" value="ODORANT RECEPTOR"/>
    <property type="match status" value="1"/>
</dbReference>
<evidence type="ECO:0000256" key="8">
    <source>
        <dbReference type="ARBA" id="ARBA00023170"/>
    </source>
</evidence>
<evidence type="ECO:0000256" key="4">
    <source>
        <dbReference type="ARBA" id="ARBA00022692"/>
    </source>
</evidence>
<dbReference type="GO" id="GO:0005549">
    <property type="term" value="F:odorant binding"/>
    <property type="evidence" value="ECO:0007669"/>
    <property type="project" value="InterPro"/>
</dbReference>
<organism evidence="11">
    <name type="scientific">Cephus cinctus</name>
    <name type="common">Wheat stem sawfly</name>
    <dbReference type="NCBI Taxonomy" id="211228"/>
    <lineage>
        <taxon>Eukaryota</taxon>
        <taxon>Metazoa</taxon>
        <taxon>Ecdysozoa</taxon>
        <taxon>Arthropoda</taxon>
        <taxon>Hexapoda</taxon>
        <taxon>Insecta</taxon>
        <taxon>Pterygota</taxon>
        <taxon>Neoptera</taxon>
        <taxon>Endopterygota</taxon>
        <taxon>Hymenoptera</taxon>
        <taxon>Cephoidea</taxon>
        <taxon>Cephidae</taxon>
        <taxon>Cephus</taxon>
    </lineage>
</organism>
<feature type="transmembrane region" description="Helical" evidence="10">
    <location>
        <begin position="372"/>
        <end position="395"/>
    </location>
</feature>
<dbReference type="GO" id="GO:0005886">
    <property type="term" value="C:plasma membrane"/>
    <property type="evidence" value="ECO:0007669"/>
    <property type="project" value="UniProtKB-SubCell"/>
</dbReference>
<evidence type="ECO:0000256" key="7">
    <source>
        <dbReference type="ARBA" id="ARBA00023136"/>
    </source>
</evidence>
<evidence type="ECO:0000256" key="10">
    <source>
        <dbReference type="RuleBase" id="RU351113"/>
    </source>
</evidence>
<reference evidence="11" key="1">
    <citation type="submission" date="2016-07" db="EMBL/GenBank/DDBJ databases">
        <title>Olfactory-related genes from the wheat stem sawfly, an agronomic pest and primitive hymenopteran.</title>
        <authorList>
            <person name="Gress J.C."/>
            <person name="Carey C.C."/>
            <person name="Dykgreve T.A."/>
            <person name="Walden K.O."/>
            <person name="Robertson H.M."/>
            <person name="Mazurie A."/>
            <person name="Wanner K.W."/>
        </authorList>
    </citation>
    <scope>NUCLEOTIDE SEQUENCE</scope>
</reference>
<evidence type="ECO:0000256" key="5">
    <source>
        <dbReference type="ARBA" id="ARBA00022725"/>
    </source>
</evidence>
<feature type="transmembrane region" description="Helical" evidence="10">
    <location>
        <begin position="286"/>
        <end position="307"/>
    </location>
</feature>
<gene>
    <name evidence="11" type="primary">Or31</name>
</gene>
<feature type="transmembrane region" description="Helical" evidence="10">
    <location>
        <begin position="96"/>
        <end position="114"/>
    </location>
</feature>
<accession>A0A1W6L1E9</accession>
<keyword evidence="2" id="KW-1003">Cell membrane</keyword>
<dbReference type="PANTHER" id="PTHR21137:SF35">
    <property type="entry name" value="ODORANT RECEPTOR 19A-RELATED"/>
    <property type="match status" value="1"/>
</dbReference>
<comment type="subcellular location">
    <subcellularLocation>
        <location evidence="1 10">Cell membrane</location>
        <topology evidence="1 10">Multi-pass membrane protein</topology>
    </subcellularLocation>
</comment>
<keyword evidence="3 10" id="KW-0716">Sensory transduction</keyword>
<dbReference type="EMBL" id="KX609495">
    <property type="protein sequence ID" value="ARN17902.1"/>
    <property type="molecule type" value="mRNA"/>
</dbReference>
<evidence type="ECO:0000313" key="11">
    <source>
        <dbReference type="EMBL" id="ARN17902.1"/>
    </source>
</evidence>
<feature type="transmembrane region" description="Helical" evidence="10">
    <location>
        <begin position="62"/>
        <end position="84"/>
    </location>
</feature>